<feature type="binding site" evidence="14">
    <location>
        <position position="411"/>
    </location>
    <ligand>
        <name>ATP</name>
        <dbReference type="ChEBI" id="CHEBI:30616"/>
    </ligand>
</feature>
<evidence type="ECO:0000256" key="15">
    <source>
        <dbReference type="RuleBase" id="RU004196"/>
    </source>
</evidence>
<evidence type="ECO:0000256" key="13">
    <source>
        <dbReference type="ARBA" id="ARBA00034003"/>
    </source>
</evidence>
<dbReference type="SUPFAM" id="SSF50249">
    <property type="entry name" value="Nucleic acid-binding proteins"/>
    <property type="match status" value="1"/>
</dbReference>
<evidence type="ECO:0000256" key="6">
    <source>
        <dbReference type="ARBA" id="ARBA00022741"/>
    </source>
</evidence>
<sequence length="578" mass="64864">MRFETLAEYFEKLEGTTERLRMYELLGQLFARADPEETAELAYLCEGRLLPAFAGVEIGMGERLVARAIAIAAGVEEREVIARYKRLGDLGSVAEELLKSRRQRGLTVTQAYAAMLEIARTSGPGSVEGKAQKLAALLGRTSPRAARYIVRFALGRMRLGIGAPTIIEAIARTSDDSKRARALIERAYNLCSDLGLVLRTMREQGIEALSRFHVRVGNPVRMMLAERLPSAEEIIARLGRCAVEAKLDGLRCQVHLNDERVEIFSRNLERMTGMFPDIAEAIKAQVAARQAIIEGEAVAINEATGEFYPFQVTVKRKRKHGIEEMAREFPLALVVFDLLYVDGRDYTELAYQARREALEGIIKKAGRIRPVERIITASADELQRFFDAQVERGMEGIIAKRLDSPYLAGARNFNWIKLKRAYRGQLEDTVDVVIVGYLRGRGARARFGIGALLTAVYDRERDSFCTIAKVGSGLSDEGWTRLREMLDRYAVEEKPARVESRLVPDVWVEPRYVITVLADEITRSPVHTCAQDESGTGLALRFPRVVGFIREDKAPEDATTVEEIREMYATQKRQKLSS</sequence>
<keyword evidence="5 14" id="KW-0479">Metal-binding</keyword>
<dbReference type="InterPro" id="IPR022865">
    <property type="entry name" value="DNA_ligae_ATP-dep_bac/arc"/>
</dbReference>
<dbReference type="Proteomes" id="UP000031518">
    <property type="component" value="Unassembled WGS sequence"/>
</dbReference>
<evidence type="ECO:0000256" key="3">
    <source>
        <dbReference type="ARBA" id="ARBA00022618"/>
    </source>
</evidence>
<dbReference type="InterPro" id="IPR012340">
    <property type="entry name" value="NA-bd_OB-fold"/>
</dbReference>
<dbReference type="PANTHER" id="PTHR45674">
    <property type="entry name" value="DNA LIGASE 1/3 FAMILY MEMBER"/>
    <property type="match status" value="1"/>
</dbReference>
<evidence type="ECO:0000256" key="4">
    <source>
        <dbReference type="ARBA" id="ARBA00022705"/>
    </source>
</evidence>
<keyword evidence="18" id="KW-1185">Reference proteome</keyword>
<evidence type="ECO:0000256" key="8">
    <source>
        <dbReference type="ARBA" id="ARBA00022840"/>
    </source>
</evidence>
<evidence type="ECO:0000259" key="16">
    <source>
        <dbReference type="PROSITE" id="PS50160"/>
    </source>
</evidence>
<evidence type="ECO:0000256" key="9">
    <source>
        <dbReference type="ARBA" id="ARBA00022842"/>
    </source>
</evidence>
<dbReference type="NCBIfam" id="TIGR00574">
    <property type="entry name" value="dnl1"/>
    <property type="match status" value="1"/>
</dbReference>
<feature type="binding site" evidence="14">
    <location>
        <position position="417"/>
    </location>
    <ligand>
        <name>ATP</name>
        <dbReference type="ChEBI" id="CHEBI:30616"/>
    </ligand>
</feature>
<reference evidence="17 18" key="2">
    <citation type="submission" date="2015-01" db="EMBL/GenBank/DDBJ databases">
        <title>Complete genome sequence of Pyrinomonas methylaliphatogenes type strain K22T.</title>
        <authorList>
            <person name="Lee K.C.Y."/>
            <person name="Power J.F."/>
            <person name="Dunfield P.F."/>
            <person name="Morgan X.C."/>
            <person name="Huttenhower C."/>
            <person name="Stott M.B."/>
        </authorList>
    </citation>
    <scope>NUCLEOTIDE SEQUENCE [LARGE SCALE GENOMIC DNA]</scope>
    <source>
        <strain evidence="17 18">K22</strain>
    </source>
</reference>
<comment type="catalytic activity">
    <reaction evidence="13 14">
        <text>ATP + (deoxyribonucleotide)n-3'-hydroxyl + 5'-phospho-(deoxyribonucleotide)m = (deoxyribonucleotide)n+m + AMP + diphosphate.</text>
        <dbReference type="EC" id="6.5.1.1"/>
    </reaction>
</comment>
<comment type="similarity">
    <text evidence="1 14 15">Belongs to the ATP-dependent DNA ligase family.</text>
</comment>
<protein>
    <recommendedName>
        <fullName evidence="14">Probable DNA ligase</fullName>
        <ecNumber evidence="14">6.5.1.1</ecNumber>
    </recommendedName>
    <alternativeName>
        <fullName evidence="14">Polydeoxyribonucleotide synthase [ATP]</fullName>
    </alternativeName>
</protein>
<evidence type="ECO:0000256" key="11">
    <source>
        <dbReference type="ARBA" id="ARBA00023204"/>
    </source>
</evidence>
<dbReference type="EMBL" id="CBXV010000002">
    <property type="protein sequence ID" value="CDM64536.1"/>
    <property type="molecule type" value="Genomic_DNA"/>
</dbReference>
<dbReference type="PROSITE" id="PS50160">
    <property type="entry name" value="DNA_LIGASE_A3"/>
    <property type="match status" value="1"/>
</dbReference>
<evidence type="ECO:0000256" key="12">
    <source>
        <dbReference type="ARBA" id="ARBA00023306"/>
    </source>
</evidence>
<dbReference type="Gene3D" id="2.40.50.140">
    <property type="entry name" value="Nucleic acid-binding proteins"/>
    <property type="match status" value="1"/>
</dbReference>
<dbReference type="EC" id="6.5.1.1" evidence="14"/>
<evidence type="ECO:0000256" key="5">
    <source>
        <dbReference type="ARBA" id="ARBA00022723"/>
    </source>
</evidence>
<feature type="binding site" evidence="14">
    <location>
        <position position="296"/>
    </location>
    <ligand>
        <name>ATP</name>
        <dbReference type="ChEBI" id="CHEBI:30616"/>
    </ligand>
</feature>
<evidence type="ECO:0000256" key="2">
    <source>
        <dbReference type="ARBA" id="ARBA00022598"/>
    </source>
</evidence>
<dbReference type="GO" id="GO:0071897">
    <property type="term" value="P:DNA biosynthetic process"/>
    <property type="evidence" value="ECO:0007669"/>
    <property type="project" value="InterPro"/>
</dbReference>
<keyword evidence="3 14" id="KW-0132">Cell division</keyword>
<evidence type="ECO:0000313" key="17">
    <source>
        <dbReference type="EMBL" id="CDM64536.1"/>
    </source>
</evidence>
<feature type="binding site" evidence="14">
    <location>
        <position position="244"/>
    </location>
    <ligand>
        <name>ATP</name>
        <dbReference type="ChEBI" id="CHEBI:30616"/>
    </ligand>
</feature>
<dbReference type="HAMAP" id="MF_00407">
    <property type="entry name" value="DNA_ligase"/>
    <property type="match status" value="1"/>
</dbReference>
<dbReference type="InterPro" id="IPR000977">
    <property type="entry name" value="DNA_ligase_ATP-dep"/>
</dbReference>
<keyword evidence="7 14" id="KW-0227">DNA damage</keyword>
<feature type="domain" description="ATP-dependent DNA ligase family profile" evidence="16">
    <location>
        <begin position="324"/>
        <end position="458"/>
    </location>
</feature>
<dbReference type="InterPro" id="IPR012310">
    <property type="entry name" value="DNA_ligase_ATP-dep_cent"/>
</dbReference>
<evidence type="ECO:0000256" key="10">
    <source>
        <dbReference type="ARBA" id="ARBA00023172"/>
    </source>
</evidence>
<dbReference type="GO" id="GO:0006273">
    <property type="term" value="P:lagging strand elongation"/>
    <property type="evidence" value="ECO:0007669"/>
    <property type="project" value="TreeGrafter"/>
</dbReference>
<dbReference type="GO" id="GO:0003910">
    <property type="term" value="F:DNA ligase (ATP) activity"/>
    <property type="evidence" value="ECO:0007669"/>
    <property type="project" value="UniProtKB-UniRule"/>
</dbReference>
<dbReference type="FunFam" id="1.10.3260.10:FF:000007">
    <property type="entry name" value="DNA ligase"/>
    <property type="match status" value="1"/>
</dbReference>
<dbReference type="Pfam" id="PF04679">
    <property type="entry name" value="DNA_ligase_A_C"/>
    <property type="match status" value="1"/>
</dbReference>
<evidence type="ECO:0000256" key="7">
    <source>
        <dbReference type="ARBA" id="ARBA00022763"/>
    </source>
</evidence>
<dbReference type="SUPFAM" id="SSF117018">
    <property type="entry name" value="ATP-dependent DNA ligase DNA-binding domain"/>
    <property type="match status" value="1"/>
</dbReference>
<dbReference type="OrthoDB" id="9767858at2"/>
<proteinExistence type="inferred from homology"/>
<dbReference type="InterPro" id="IPR050191">
    <property type="entry name" value="ATP-dep_DNA_ligase"/>
</dbReference>
<keyword evidence="8 14" id="KW-0067">ATP-binding</keyword>
<evidence type="ECO:0000256" key="1">
    <source>
        <dbReference type="ARBA" id="ARBA00007572"/>
    </source>
</evidence>
<feature type="binding site" evidence="14">
    <location>
        <position position="266"/>
    </location>
    <ligand>
        <name>ATP</name>
        <dbReference type="ChEBI" id="CHEBI:30616"/>
    </ligand>
</feature>
<feature type="binding site" evidence="14">
    <location>
        <position position="336"/>
    </location>
    <ligand>
        <name>ATP</name>
        <dbReference type="ChEBI" id="CHEBI:30616"/>
    </ligand>
</feature>
<dbReference type="STRING" id="454194.PYK22_00530"/>
<reference evidence="17 18" key="1">
    <citation type="submission" date="2013-12" db="EMBL/GenBank/DDBJ databases">
        <authorList>
            <person name="Stott M."/>
        </authorList>
    </citation>
    <scope>NUCLEOTIDE SEQUENCE [LARGE SCALE GENOMIC DNA]</scope>
    <source>
        <strain evidence="17 18">K22</strain>
    </source>
</reference>
<dbReference type="SUPFAM" id="SSF56091">
    <property type="entry name" value="DNA ligase/mRNA capping enzyme, catalytic domain"/>
    <property type="match status" value="1"/>
</dbReference>
<dbReference type="InterPro" id="IPR012309">
    <property type="entry name" value="DNA_ligase_ATP-dep_C"/>
</dbReference>
<comment type="function">
    <text evidence="14">DNA ligase that seals nicks in double-stranded DNA during DNA replication, DNA recombination and DNA repair.</text>
</comment>
<keyword evidence="2 14" id="KW-0436">Ligase</keyword>
<dbReference type="GO" id="GO:0005524">
    <property type="term" value="F:ATP binding"/>
    <property type="evidence" value="ECO:0007669"/>
    <property type="project" value="UniProtKB-UniRule"/>
</dbReference>
<keyword evidence="11 14" id="KW-0234">DNA repair</keyword>
<dbReference type="CDD" id="cd07969">
    <property type="entry name" value="OBF_DNA_ligase_I"/>
    <property type="match status" value="1"/>
</dbReference>
<name>A0A0B6WU38_9BACT</name>
<dbReference type="InterPro" id="IPR036599">
    <property type="entry name" value="DNA_ligase_N_sf"/>
</dbReference>
<keyword evidence="6 14" id="KW-0547">Nucleotide-binding</keyword>
<evidence type="ECO:0000313" key="18">
    <source>
        <dbReference type="Proteomes" id="UP000031518"/>
    </source>
</evidence>
<keyword evidence="10 14" id="KW-0233">DNA recombination</keyword>
<dbReference type="Gene3D" id="1.10.3260.10">
    <property type="entry name" value="DNA ligase, ATP-dependent, N-terminal domain"/>
    <property type="match status" value="1"/>
</dbReference>
<keyword evidence="4 14" id="KW-0235">DNA replication</keyword>
<dbReference type="GO" id="GO:0051301">
    <property type="term" value="P:cell division"/>
    <property type="evidence" value="ECO:0007669"/>
    <property type="project" value="UniProtKB-KW"/>
</dbReference>
<keyword evidence="9 14" id="KW-0460">Magnesium</keyword>
<dbReference type="PANTHER" id="PTHR45674:SF4">
    <property type="entry name" value="DNA LIGASE 1"/>
    <property type="match status" value="1"/>
</dbReference>
<gene>
    <name evidence="14" type="primary">lig</name>
    <name evidence="17" type="ORF">PYK22_00530</name>
</gene>
<comment type="cofactor">
    <cofactor evidence="14">
        <name>Mg(2+)</name>
        <dbReference type="ChEBI" id="CHEBI:18420"/>
    </cofactor>
</comment>
<dbReference type="GO" id="GO:0003677">
    <property type="term" value="F:DNA binding"/>
    <property type="evidence" value="ECO:0007669"/>
    <property type="project" value="InterPro"/>
</dbReference>
<dbReference type="Pfam" id="PF01068">
    <property type="entry name" value="DNA_ligase_A_M"/>
    <property type="match status" value="1"/>
</dbReference>
<dbReference type="GO" id="GO:0046872">
    <property type="term" value="F:metal ion binding"/>
    <property type="evidence" value="ECO:0007669"/>
    <property type="project" value="UniProtKB-KW"/>
</dbReference>
<feature type="binding site" evidence="14">
    <location>
        <position position="251"/>
    </location>
    <ligand>
        <name>ATP</name>
        <dbReference type="ChEBI" id="CHEBI:30616"/>
    </ligand>
</feature>
<evidence type="ECO:0000256" key="14">
    <source>
        <dbReference type="HAMAP-Rule" id="MF_00407"/>
    </source>
</evidence>
<feature type="active site" description="N6-AMP-lysine intermediate" evidence="14">
    <location>
        <position position="246"/>
    </location>
</feature>
<dbReference type="Pfam" id="PF04675">
    <property type="entry name" value="DNA_ligase_A_N"/>
    <property type="match status" value="1"/>
</dbReference>
<dbReference type="CDD" id="cd07901">
    <property type="entry name" value="Adenylation_DNA_ligase_Arch_LigB"/>
    <property type="match status" value="1"/>
</dbReference>
<dbReference type="AlphaFoldDB" id="A0A0B6WU38"/>
<organism evidence="17 18">
    <name type="scientific">Pyrinomonas methylaliphatogenes</name>
    <dbReference type="NCBI Taxonomy" id="454194"/>
    <lineage>
        <taxon>Bacteria</taxon>
        <taxon>Pseudomonadati</taxon>
        <taxon>Acidobacteriota</taxon>
        <taxon>Blastocatellia</taxon>
        <taxon>Blastocatellales</taxon>
        <taxon>Pyrinomonadaceae</taxon>
        <taxon>Pyrinomonas</taxon>
    </lineage>
</organism>
<dbReference type="GO" id="GO:0006310">
    <property type="term" value="P:DNA recombination"/>
    <property type="evidence" value="ECO:0007669"/>
    <property type="project" value="UniProtKB-UniRule"/>
</dbReference>
<dbReference type="InterPro" id="IPR012308">
    <property type="entry name" value="DNA_ligase_ATP-dep_N"/>
</dbReference>
<accession>A0A0B6WU38</accession>
<dbReference type="RefSeq" id="WP_041974061.1">
    <property type="nucleotide sequence ID" value="NZ_CBXV010000002.1"/>
</dbReference>
<dbReference type="GO" id="GO:0006281">
    <property type="term" value="P:DNA repair"/>
    <property type="evidence" value="ECO:0007669"/>
    <property type="project" value="UniProtKB-UniRule"/>
</dbReference>
<keyword evidence="12 14" id="KW-0131">Cell cycle</keyword>
<dbReference type="Gene3D" id="3.30.470.30">
    <property type="entry name" value="DNA ligase/mRNA capping enzyme"/>
    <property type="match status" value="1"/>
</dbReference>